<dbReference type="Gene3D" id="3.10.180.10">
    <property type="entry name" value="2,3-Dihydroxybiphenyl 1,2-Dioxygenase, domain 1"/>
    <property type="match status" value="1"/>
</dbReference>
<evidence type="ECO:0000259" key="1">
    <source>
        <dbReference type="PROSITE" id="PS51819"/>
    </source>
</evidence>
<sequence length="132" mass="14498">MMETPATHAVGPIGQISRRVPEIETAGRWYRDILGLTHLSTYGDLAFFDAGGIRLFLTATDEGAGPSGESVLNFRVDDIHGTHRTLSSRGVAFTDAPHLIHRHEDGLEEWMVFFTDPEGRPLALMSQVRPAG</sequence>
<dbReference type="AlphaFoldDB" id="A0A177KGA8"/>
<dbReference type="Proteomes" id="UP000076998">
    <property type="component" value="Unassembled WGS sequence"/>
</dbReference>
<protein>
    <recommendedName>
        <fullName evidence="1">VOC domain-containing protein</fullName>
    </recommendedName>
</protein>
<reference evidence="2 3" key="1">
    <citation type="submission" date="2016-02" db="EMBL/GenBank/DDBJ databases">
        <authorList>
            <person name="Wen L."/>
            <person name="He K."/>
            <person name="Yang H."/>
        </authorList>
    </citation>
    <scope>NUCLEOTIDE SEQUENCE [LARGE SCALE GENOMIC DNA]</scope>
    <source>
        <strain evidence="2 3">CD11_3</strain>
    </source>
</reference>
<gene>
    <name evidence="2" type="ORF">AYL44_06505</name>
</gene>
<dbReference type="InterPro" id="IPR037523">
    <property type="entry name" value="VOC_core"/>
</dbReference>
<evidence type="ECO:0000313" key="2">
    <source>
        <dbReference type="EMBL" id="OAH51875.1"/>
    </source>
</evidence>
<feature type="domain" description="VOC" evidence="1">
    <location>
        <begin position="12"/>
        <end position="127"/>
    </location>
</feature>
<dbReference type="OrthoDB" id="9804944at2"/>
<dbReference type="EMBL" id="LSTV01000001">
    <property type="protein sequence ID" value="OAH51875.1"/>
    <property type="molecule type" value="Genomic_DNA"/>
</dbReference>
<name>A0A177KGA8_9MICO</name>
<proteinExistence type="predicted"/>
<dbReference type="RefSeq" id="WP_082886109.1">
    <property type="nucleotide sequence ID" value="NZ_LSTV01000001.1"/>
</dbReference>
<organism evidence="2 3">
    <name type="scientific">Microbacterium oleivorans</name>
    <dbReference type="NCBI Taxonomy" id="273677"/>
    <lineage>
        <taxon>Bacteria</taxon>
        <taxon>Bacillati</taxon>
        <taxon>Actinomycetota</taxon>
        <taxon>Actinomycetes</taxon>
        <taxon>Micrococcales</taxon>
        <taxon>Microbacteriaceae</taxon>
        <taxon>Microbacterium</taxon>
    </lineage>
</organism>
<dbReference type="InterPro" id="IPR029068">
    <property type="entry name" value="Glyas_Bleomycin-R_OHBP_Dase"/>
</dbReference>
<dbReference type="SUPFAM" id="SSF54593">
    <property type="entry name" value="Glyoxalase/Bleomycin resistance protein/Dihydroxybiphenyl dioxygenase"/>
    <property type="match status" value="1"/>
</dbReference>
<evidence type="ECO:0000313" key="3">
    <source>
        <dbReference type="Proteomes" id="UP000076998"/>
    </source>
</evidence>
<dbReference type="InterPro" id="IPR004360">
    <property type="entry name" value="Glyas_Fos-R_dOase_dom"/>
</dbReference>
<dbReference type="PROSITE" id="PS51819">
    <property type="entry name" value="VOC"/>
    <property type="match status" value="1"/>
</dbReference>
<dbReference type="Pfam" id="PF00903">
    <property type="entry name" value="Glyoxalase"/>
    <property type="match status" value="1"/>
</dbReference>
<comment type="caution">
    <text evidence="2">The sequence shown here is derived from an EMBL/GenBank/DDBJ whole genome shotgun (WGS) entry which is preliminary data.</text>
</comment>
<dbReference type="CDD" id="cd06587">
    <property type="entry name" value="VOC"/>
    <property type="match status" value="1"/>
</dbReference>
<accession>A0A177KGA8</accession>